<dbReference type="OrthoDB" id="1951946at2"/>
<dbReference type="GeneID" id="42305823"/>
<dbReference type="Proteomes" id="UP000037269">
    <property type="component" value="Unassembled WGS sequence"/>
</dbReference>
<evidence type="ECO:0000259" key="1">
    <source>
        <dbReference type="Pfam" id="PF22790"/>
    </source>
</evidence>
<dbReference type="EMBL" id="FNED01000026">
    <property type="protein sequence ID" value="SDJ72565.1"/>
    <property type="molecule type" value="Genomic_DNA"/>
</dbReference>
<evidence type="ECO:0000313" key="3">
    <source>
        <dbReference type="EMBL" id="SDJ72565.1"/>
    </source>
</evidence>
<reference evidence="2 4" key="1">
    <citation type="submission" date="2015-07" db="EMBL/GenBank/DDBJ databases">
        <title>Fjat-14205 dsm 2895.</title>
        <authorList>
            <person name="Liu B."/>
            <person name="Wang J."/>
            <person name="Zhu Y."/>
            <person name="Liu G."/>
            <person name="Chen Q."/>
            <person name="Chen Z."/>
            <person name="Lan J."/>
            <person name="Che J."/>
            <person name="Ge C."/>
            <person name="Shi H."/>
            <person name="Pan Z."/>
            <person name="Liu X."/>
        </authorList>
    </citation>
    <scope>NUCLEOTIDE SEQUENCE [LARGE SCALE GENOMIC DNA]</scope>
    <source>
        <strain evidence="2 4">DSM 2895</strain>
    </source>
</reference>
<dbReference type="InterPro" id="IPR054467">
    <property type="entry name" value="YkoP-like_dom"/>
</dbReference>
<gene>
    <name evidence="2" type="ORF">AF333_11580</name>
    <name evidence="3" type="ORF">SAMN04487909_12674</name>
</gene>
<name>A0A0D1W6B2_ANEMI</name>
<dbReference type="EMBL" id="LGUG01000004">
    <property type="protein sequence ID" value="KON98483.1"/>
    <property type="molecule type" value="Genomic_DNA"/>
</dbReference>
<feature type="domain" description="YkoP-like" evidence="1">
    <location>
        <begin position="2"/>
        <end position="181"/>
    </location>
</feature>
<keyword evidence="4" id="KW-1185">Reference proteome</keyword>
<organism evidence="2 4">
    <name type="scientific">Aneurinibacillus migulanus</name>
    <name type="common">Bacillus migulanus</name>
    <dbReference type="NCBI Taxonomy" id="47500"/>
    <lineage>
        <taxon>Bacteria</taxon>
        <taxon>Bacillati</taxon>
        <taxon>Bacillota</taxon>
        <taxon>Bacilli</taxon>
        <taxon>Bacillales</taxon>
        <taxon>Paenibacillaceae</taxon>
        <taxon>Aneurinibacillus group</taxon>
        <taxon>Aneurinibacillus</taxon>
    </lineage>
</organism>
<sequence>MNILIKAWSLLDKVYFYCSRLEYVNQEAKNIFRVKLLTYRGRELFLTNGTSIRTNDTLLKIHLHNCLLIGETMNMNNDTKRALYVYKRVEESMPGLVDFIRNHPRKDDIKGIIGITLLHRGVSRLGFEVKDIENSHYRRAKQFYMKPLFLLFHLNKQHHRKKENMVPKFLVMSKEQLLGKYLQDA</sequence>
<dbReference type="STRING" id="47500.AF333_11580"/>
<dbReference type="Pfam" id="PF22790">
    <property type="entry name" value="YkoP"/>
    <property type="match status" value="1"/>
</dbReference>
<dbReference type="RefSeq" id="WP_043066988.1">
    <property type="nucleotide sequence ID" value="NZ_BJOA01000083.1"/>
</dbReference>
<reference evidence="3 5" key="2">
    <citation type="submission" date="2016-10" db="EMBL/GenBank/DDBJ databases">
        <authorList>
            <person name="de Groot N.N."/>
        </authorList>
    </citation>
    <scope>NUCLEOTIDE SEQUENCE [LARGE SCALE GENOMIC DNA]</scope>
    <source>
        <strain evidence="3 5">DSM 2895</strain>
    </source>
</reference>
<proteinExistence type="predicted"/>
<dbReference type="Proteomes" id="UP000182836">
    <property type="component" value="Unassembled WGS sequence"/>
</dbReference>
<evidence type="ECO:0000313" key="4">
    <source>
        <dbReference type="Proteomes" id="UP000037269"/>
    </source>
</evidence>
<evidence type="ECO:0000313" key="5">
    <source>
        <dbReference type="Proteomes" id="UP000182836"/>
    </source>
</evidence>
<evidence type="ECO:0000313" key="2">
    <source>
        <dbReference type="EMBL" id="KON98483.1"/>
    </source>
</evidence>
<accession>A0A0D1W6B2</accession>
<protein>
    <recommendedName>
        <fullName evidence="1">YkoP-like domain-containing protein</fullName>
    </recommendedName>
</protein>
<dbReference type="AlphaFoldDB" id="A0A0D1W6B2"/>
<dbReference type="PATRIC" id="fig|47500.8.peg.1167"/>